<accession>A0AAC9F7S4</accession>
<proteinExistence type="predicted"/>
<protein>
    <submittedName>
        <fullName evidence="1">Uncharacterized protein</fullName>
    </submittedName>
</protein>
<reference evidence="1 2" key="1">
    <citation type="submission" date="2015-12" db="EMBL/GenBank/DDBJ databases">
        <title>Intraspecies pangenome expansion in the marine bacterium Alteromonas.</title>
        <authorList>
            <person name="Lopez-Perez M."/>
            <person name="Rodriguez-Valera F."/>
        </authorList>
    </citation>
    <scope>NUCLEOTIDE SEQUENCE [LARGE SCALE GENOMIC DNA]</scope>
    <source>
        <strain evidence="1 2">UM8</strain>
        <plasmid evidence="1 2">pAMEDUM8_300</plasmid>
    </source>
</reference>
<organism evidence="1 2">
    <name type="scientific">Alteromonas mediterranea</name>
    <dbReference type="NCBI Taxonomy" id="314275"/>
    <lineage>
        <taxon>Bacteria</taxon>
        <taxon>Pseudomonadati</taxon>
        <taxon>Pseudomonadota</taxon>
        <taxon>Gammaproteobacteria</taxon>
        <taxon>Alteromonadales</taxon>
        <taxon>Alteromonadaceae</taxon>
        <taxon>Alteromonas/Salinimonas group</taxon>
        <taxon>Alteromonas</taxon>
    </lineage>
</organism>
<dbReference type="Proteomes" id="UP000061468">
    <property type="component" value="Plasmid pAMEDUM8_300"/>
</dbReference>
<gene>
    <name evidence="1" type="ORF">AV942_20745</name>
</gene>
<sequence length="170" mass="19590">MILISNEINYKDPLVKSLERYLTVRGIEYLNIADEIESERGIKFSQGSFPFIDDLDKSCFSSLFWRIPKVDNARIYDGNEFEIFNFNKFVKYYIELLSQSSNSMVKHPYSSNAENKLIQHKIAQSLGFTLPKTYIGNNKNEVLNLFGEKVLFKPLQSQGVADNSDVVNQN</sequence>
<keyword evidence="1" id="KW-0614">Plasmid</keyword>
<dbReference type="RefSeq" id="WP_015068632.1">
    <property type="nucleotide sequence ID" value="NZ_CP013929.1"/>
</dbReference>
<dbReference type="AlphaFoldDB" id="A0AAC9F7S4"/>
<name>A0AAC9F7S4_9ALTE</name>
<geneLocation type="plasmid" evidence="1 2">
    <name>pAMEDUM8_300</name>
</geneLocation>
<evidence type="ECO:0000313" key="2">
    <source>
        <dbReference type="Proteomes" id="UP000061468"/>
    </source>
</evidence>
<dbReference type="EMBL" id="CP013929">
    <property type="protein sequence ID" value="AMJ80815.1"/>
    <property type="molecule type" value="Genomic_DNA"/>
</dbReference>
<evidence type="ECO:0000313" key="1">
    <source>
        <dbReference type="EMBL" id="AMJ80815.1"/>
    </source>
</evidence>